<evidence type="ECO:0000256" key="1">
    <source>
        <dbReference type="SAM" id="MobiDB-lite"/>
    </source>
</evidence>
<proteinExistence type="predicted"/>
<keyword evidence="3" id="KW-1185">Reference proteome</keyword>
<dbReference type="Proteomes" id="UP000263094">
    <property type="component" value="Unassembled WGS sequence"/>
</dbReference>
<sequence>MTARAVDARHGSVDDRHGLADARHGSVDDRHGSADVRHGSAPDPLISLKSLSQRGSRVVGYGVMRHP</sequence>
<dbReference type="AlphaFoldDB" id="A0A372M3K2"/>
<feature type="region of interest" description="Disordered" evidence="1">
    <location>
        <begin position="1"/>
        <end position="47"/>
    </location>
</feature>
<protein>
    <submittedName>
        <fullName evidence="2">Uncharacterized protein</fullName>
    </submittedName>
</protein>
<evidence type="ECO:0000313" key="3">
    <source>
        <dbReference type="Proteomes" id="UP000263094"/>
    </source>
</evidence>
<feature type="compositionally biased region" description="Basic and acidic residues" evidence="1">
    <location>
        <begin position="1"/>
        <end position="40"/>
    </location>
</feature>
<evidence type="ECO:0000313" key="2">
    <source>
        <dbReference type="EMBL" id="RFU85518.1"/>
    </source>
</evidence>
<gene>
    <name evidence="2" type="ORF">DY218_16910</name>
</gene>
<accession>A0A372M3K2</accession>
<organism evidence="2 3">
    <name type="scientific">Streptomyces triticagri</name>
    <dbReference type="NCBI Taxonomy" id="2293568"/>
    <lineage>
        <taxon>Bacteria</taxon>
        <taxon>Bacillati</taxon>
        <taxon>Actinomycetota</taxon>
        <taxon>Actinomycetes</taxon>
        <taxon>Kitasatosporales</taxon>
        <taxon>Streptomycetaceae</taxon>
        <taxon>Streptomyces</taxon>
    </lineage>
</organism>
<comment type="caution">
    <text evidence="2">The sequence shown here is derived from an EMBL/GenBank/DDBJ whole genome shotgun (WGS) entry which is preliminary data.</text>
</comment>
<dbReference type="EMBL" id="QUAK01000090">
    <property type="protein sequence ID" value="RFU85518.1"/>
    <property type="molecule type" value="Genomic_DNA"/>
</dbReference>
<reference evidence="2 3" key="1">
    <citation type="submission" date="2018-08" db="EMBL/GenBank/DDBJ databases">
        <title>Isolation, diversity and antifungal activity of Actinobacteria from wheat.</title>
        <authorList>
            <person name="Han C."/>
        </authorList>
    </citation>
    <scope>NUCLEOTIDE SEQUENCE [LARGE SCALE GENOMIC DNA]</scope>
    <source>
        <strain evidence="2 3">NEAU-YY421</strain>
    </source>
</reference>
<name>A0A372M3K2_9ACTN</name>